<proteinExistence type="predicted"/>
<dbReference type="RefSeq" id="WP_246117306.1">
    <property type="nucleotide sequence ID" value="NZ_BJWG01000002.1"/>
</dbReference>
<dbReference type="Pfam" id="PF20408">
    <property type="entry name" value="Abhydrolase_11"/>
    <property type="match status" value="1"/>
</dbReference>
<dbReference type="PANTHER" id="PTHR13136">
    <property type="entry name" value="TESTIS DEVELOPMENT PROTEIN PRTD"/>
    <property type="match status" value="1"/>
</dbReference>
<dbReference type="InterPro" id="IPR046879">
    <property type="entry name" value="KANL3/Tex30_Abhydrolase"/>
</dbReference>
<keyword evidence="2" id="KW-0378">Hydrolase</keyword>
<keyword evidence="3" id="KW-1185">Reference proteome</keyword>
<reference evidence="2 3" key="1">
    <citation type="submission" date="2019-07" db="EMBL/GenBank/DDBJ databases">
        <title>Whole genome shotgun sequence of Cellulomonas composti NBRC 100758.</title>
        <authorList>
            <person name="Hosoyama A."/>
            <person name="Uohara A."/>
            <person name="Ohji S."/>
            <person name="Ichikawa N."/>
        </authorList>
    </citation>
    <scope>NUCLEOTIDE SEQUENCE [LARGE SCALE GENOMIC DNA]</scope>
    <source>
        <strain evidence="2 3">NBRC 100758</strain>
    </source>
</reference>
<evidence type="ECO:0000313" key="2">
    <source>
        <dbReference type="EMBL" id="GEL93920.1"/>
    </source>
</evidence>
<dbReference type="GO" id="GO:0016787">
    <property type="term" value="F:hydrolase activity"/>
    <property type="evidence" value="ECO:0007669"/>
    <property type="project" value="UniProtKB-KW"/>
</dbReference>
<dbReference type="EMBL" id="BJWG01000002">
    <property type="protein sequence ID" value="GEL93920.1"/>
    <property type="molecule type" value="Genomic_DNA"/>
</dbReference>
<name>A0A511J7F1_9CELL</name>
<evidence type="ECO:0000313" key="3">
    <source>
        <dbReference type="Proteomes" id="UP000321720"/>
    </source>
</evidence>
<comment type="caution">
    <text evidence="2">The sequence shown here is derived from an EMBL/GenBank/DDBJ whole genome shotgun (WGS) entry which is preliminary data.</text>
</comment>
<evidence type="ECO:0000259" key="1">
    <source>
        <dbReference type="Pfam" id="PF20408"/>
    </source>
</evidence>
<dbReference type="AlphaFoldDB" id="A0A511J7F1"/>
<feature type="domain" description="KANL3/Tex30 alpha/beta hydrolase-like" evidence="1">
    <location>
        <begin position="15"/>
        <end position="158"/>
    </location>
</feature>
<organism evidence="2 3">
    <name type="scientific">Cellulomonas composti</name>
    <dbReference type="NCBI Taxonomy" id="266130"/>
    <lineage>
        <taxon>Bacteria</taxon>
        <taxon>Bacillati</taxon>
        <taxon>Actinomycetota</taxon>
        <taxon>Actinomycetes</taxon>
        <taxon>Micrococcales</taxon>
        <taxon>Cellulomonadaceae</taxon>
        <taxon>Cellulomonas</taxon>
    </lineage>
</organism>
<dbReference type="PANTHER" id="PTHR13136:SF11">
    <property type="entry name" value="TESTIS-EXPRESSED PROTEIN 30"/>
    <property type="match status" value="1"/>
</dbReference>
<dbReference type="Gene3D" id="3.40.50.1820">
    <property type="entry name" value="alpha/beta hydrolase"/>
    <property type="match status" value="1"/>
</dbReference>
<accession>A0A511J7F1</accession>
<gene>
    <name evidence="2" type="ORF">CCO02nite_05780</name>
</gene>
<dbReference type="InterPro" id="IPR029058">
    <property type="entry name" value="AB_hydrolase_fold"/>
</dbReference>
<sequence length="193" mass="20414">MTAIPTRTGPRDVAGLLLTPGAGAGRDHRTLVALEDALAPLPVRRVDFPYRQRGSRMPDRPTVAVPFLREQVEAFAAELGVGTDRIVVGGRSYGGRMCSMAVADGLPVAGLVLLSYPLHPPGKPENLRIAHLPDIDVPVLAVSGRTDPFGTPDELARELAALGGPWHLELVTGPHDPADAPVIAAVRTWLGSH</sequence>
<dbReference type="SUPFAM" id="SSF53474">
    <property type="entry name" value="alpha/beta-Hydrolases"/>
    <property type="match status" value="1"/>
</dbReference>
<dbReference type="Proteomes" id="UP000321720">
    <property type="component" value="Unassembled WGS sequence"/>
</dbReference>
<dbReference type="InterPro" id="IPR026555">
    <property type="entry name" value="NSL3/Tex30"/>
</dbReference>
<protein>
    <submittedName>
        <fullName evidence="2">Alpha/beta hydrolase</fullName>
    </submittedName>
</protein>